<dbReference type="PATRIC" id="fig|305.106.peg.5005"/>
<sequence>MSESRELEAWLAGMLTKLDAPARRVLARAVAAELRRRQAARIAEQRNPDGSPYVPRKPQQQLRRRAGRIRRAMFTRLRLARYMKTEADANTAVVTFAGNAQRIATVHHFGLRDRVNKSGLMAQYPARELLGLDAADMEAVTNLVAQHLAP</sequence>
<organism evidence="2">
    <name type="scientific">Ralstonia solanacearum</name>
    <name type="common">Pseudomonas solanacearum</name>
    <dbReference type="NCBI Taxonomy" id="305"/>
    <lineage>
        <taxon>Bacteria</taxon>
        <taxon>Pseudomonadati</taxon>
        <taxon>Pseudomonadota</taxon>
        <taxon>Betaproteobacteria</taxon>
        <taxon>Burkholderiales</taxon>
        <taxon>Burkholderiaceae</taxon>
        <taxon>Ralstonia</taxon>
        <taxon>Ralstonia solanacearum species complex</taxon>
    </lineage>
</organism>
<dbReference type="AlphaFoldDB" id="A0A0S4TV23"/>
<dbReference type="NCBIfam" id="TIGR01635">
    <property type="entry name" value="tail_comp_S"/>
    <property type="match status" value="1"/>
</dbReference>
<evidence type="ECO:0000256" key="1">
    <source>
        <dbReference type="SAM" id="MobiDB-lite"/>
    </source>
</evidence>
<protein>
    <submittedName>
        <fullName evidence="2">Tail completion-like protein</fullName>
    </submittedName>
</protein>
<reference evidence="2" key="1">
    <citation type="submission" date="2015-10" db="EMBL/GenBank/DDBJ databases">
        <authorList>
            <person name="Gilbert D.G."/>
        </authorList>
    </citation>
    <scope>NUCLEOTIDE SEQUENCE</scope>
    <source>
        <strain evidence="2">Phyl III-seqv23</strain>
    </source>
</reference>
<dbReference type="Pfam" id="PF05069">
    <property type="entry name" value="Phage_tail_S"/>
    <property type="match status" value="1"/>
</dbReference>
<dbReference type="EMBL" id="LN899819">
    <property type="protein sequence ID" value="CUV13852.1"/>
    <property type="molecule type" value="Genomic_DNA"/>
</dbReference>
<proteinExistence type="predicted"/>
<feature type="region of interest" description="Disordered" evidence="1">
    <location>
        <begin position="43"/>
        <end position="65"/>
    </location>
</feature>
<name>A0A0S4TV23_RALSL</name>
<evidence type="ECO:0000313" key="2">
    <source>
        <dbReference type="EMBL" id="CUV13852.1"/>
    </source>
</evidence>
<accession>A0A0S4TV23</accession>
<dbReference type="InterPro" id="IPR006522">
    <property type="entry name" value="Phage_virion_morphogenesis"/>
</dbReference>
<gene>
    <name evidence="2" type="ORF">RUN39_v1_640050</name>
</gene>